<sequence>DDPESGAVAAERRMRIWLLSWLAALFAAPSSATYVKGLYKPNRCYSCMSPYYEPLFMGRVTSIFNEPKNFTKYCDDPAAPHLLEAVACRTICLTITHDIVVFGQRTGQIVTMRGCAISLAKKGIHNHTLAMFDRYDICREMNAADLFRTEHGRGESQRIKVCSCLGDRCNIAPSSSVASPLIILLCLLTLLLTGRLV</sequence>
<keyword evidence="2" id="KW-0732">Signal</keyword>
<dbReference type="PANTHER" id="PTHR34722">
    <property type="entry name" value="HOMOLOG OF ODR-2 (TWO)-RELATED"/>
    <property type="match status" value="1"/>
</dbReference>
<feature type="chain" id="PRO_5043014645" evidence="2">
    <location>
        <begin position="33"/>
        <end position="197"/>
    </location>
</feature>
<evidence type="ECO:0000256" key="2">
    <source>
        <dbReference type="SAM" id="SignalP"/>
    </source>
</evidence>
<keyword evidence="1" id="KW-1133">Transmembrane helix</keyword>
<dbReference type="GO" id="GO:0043025">
    <property type="term" value="C:neuronal cell body"/>
    <property type="evidence" value="ECO:0007669"/>
    <property type="project" value="TreeGrafter"/>
</dbReference>
<protein>
    <submittedName>
        <fullName evidence="3">Uncharacterized protein</fullName>
    </submittedName>
</protein>
<evidence type="ECO:0000313" key="3">
    <source>
        <dbReference type="EMBL" id="GMR34925.1"/>
    </source>
</evidence>
<feature type="non-terminal residue" evidence="3">
    <location>
        <position position="1"/>
    </location>
</feature>
<comment type="caution">
    <text evidence="3">The sequence shown here is derived from an EMBL/GenBank/DDBJ whole genome shotgun (WGS) entry which is preliminary data.</text>
</comment>
<dbReference type="Pfam" id="PF06579">
    <property type="entry name" value="Ly-6_related"/>
    <property type="match status" value="1"/>
</dbReference>
<keyword evidence="4" id="KW-1185">Reference proteome</keyword>
<evidence type="ECO:0000256" key="1">
    <source>
        <dbReference type="SAM" id="Phobius"/>
    </source>
</evidence>
<feature type="transmembrane region" description="Helical" evidence="1">
    <location>
        <begin position="177"/>
        <end position="196"/>
    </location>
</feature>
<dbReference type="GO" id="GO:0042048">
    <property type="term" value="P:olfactory behavior"/>
    <property type="evidence" value="ECO:0007669"/>
    <property type="project" value="TreeGrafter"/>
</dbReference>
<proteinExistence type="predicted"/>
<organism evidence="3 4">
    <name type="scientific">Pristionchus mayeri</name>
    <dbReference type="NCBI Taxonomy" id="1317129"/>
    <lineage>
        <taxon>Eukaryota</taxon>
        <taxon>Metazoa</taxon>
        <taxon>Ecdysozoa</taxon>
        <taxon>Nematoda</taxon>
        <taxon>Chromadorea</taxon>
        <taxon>Rhabditida</taxon>
        <taxon>Rhabditina</taxon>
        <taxon>Diplogasteromorpha</taxon>
        <taxon>Diplogasteroidea</taxon>
        <taxon>Neodiplogasteridae</taxon>
        <taxon>Pristionchus</taxon>
    </lineage>
</organism>
<dbReference type="InterPro" id="IPR010558">
    <property type="entry name" value="Ly-6-related"/>
</dbReference>
<feature type="signal peptide" evidence="2">
    <location>
        <begin position="1"/>
        <end position="32"/>
    </location>
</feature>
<dbReference type="GO" id="GO:1990834">
    <property type="term" value="P:response to odorant"/>
    <property type="evidence" value="ECO:0007669"/>
    <property type="project" value="TreeGrafter"/>
</dbReference>
<accession>A0AAN5C8T8</accession>
<dbReference type="Proteomes" id="UP001328107">
    <property type="component" value="Unassembled WGS sequence"/>
</dbReference>
<dbReference type="AlphaFoldDB" id="A0AAN5C8T8"/>
<name>A0AAN5C8T8_9BILA</name>
<evidence type="ECO:0000313" key="4">
    <source>
        <dbReference type="Proteomes" id="UP001328107"/>
    </source>
</evidence>
<keyword evidence="1" id="KW-0812">Transmembrane</keyword>
<keyword evidence="1" id="KW-0472">Membrane</keyword>
<dbReference type="PANTHER" id="PTHR34722:SF8">
    <property type="entry name" value="HOMOLOG OF ODR-2 (TWO)"/>
    <property type="match status" value="1"/>
</dbReference>
<gene>
    <name evidence="3" type="ORF">PMAYCL1PPCAC_05120</name>
</gene>
<dbReference type="GO" id="GO:0030424">
    <property type="term" value="C:axon"/>
    <property type="evidence" value="ECO:0007669"/>
    <property type="project" value="TreeGrafter"/>
</dbReference>
<reference evidence="4" key="1">
    <citation type="submission" date="2022-10" db="EMBL/GenBank/DDBJ databases">
        <title>Genome assembly of Pristionchus species.</title>
        <authorList>
            <person name="Yoshida K."/>
            <person name="Sommer R.J."/>
        </authorList>
    </citation>
    <scope>NUCLEOTIDE SEQUENCE [LARGE SCALE GENOMIC DNA]</scope>
    <source>
        <strain evidence="4">RS5460</strain>
    </source>
</reference>
<dbReference type="EMBL" id="BTRK01000002">
    <property type="protein sequence ID" value="GMR34925.1"/>
    <property type="molecule type" value="Genomic_DNA"/>
</dbReference>